<sequence>MHFPLVSPPKVNRRRHHRRAIALPSLSVTVTGVKPTKLPTALPTPTIKVSSIKATTKVATTPAAKTTTSAKKTTSTSKTSSSARSSSSAAARATPTPIPAGRPFAGRLEGGGTRDNIFGTSTYGSGYPGVEGRGTSGRGFPFYFWPVAWPAAALGGAAAAGVYLSANDEYGSPSNSSRPGGQLQTVSFTSALDVPTIDSADPTATDPPANTTTTPAAPAGMIFRILSDNTTISDLVPHILSTCGDLLALSASTNTTENYLGFGSPHPEEVVQYYRASSIALSMDGYNNSAVYSPAVDSNGDDAVDTPIPTTADLKLMDCLNTTIGADAPLIDPAHAQAQADGALSMHHVPNLSVAGVVGLLWLLRLMF</sequence>
<feature type="compositionally biased region" description="Low complexity" evidence="1">
    <location>
        <begin position="55"/>
        <end position="95"/>
    </location>
</feature>
<reference evidence="3" key="1">
    <citation type="journal article" date="2014" name="Proc. Natl. Acad. Sci. U.S.A.">
        <title>Extensive sampling of basidiomycete genomes demonstrates inadequacy of the white-rot/brown-rot paradigm for wood decay fungi.</title>
        <authorList>
            <person name="Riley R."/>
            <person name="Salamov A.A."/>
            <person name="Brown D.W."/>
            <person name="Nagy L.G."/>
            <person name="Floudas D."/>
            <person name="Held B.W."/>
            <person name="Levasseur A."/>
            <person name="Lombard V."/>
            <person name="Morin E."/>
            <person name="Otillar R."/>
            <person name="Lindquist E.A."/>
            <person name="Sun H."/>
            <person name="LaButti K.M."/>
            <person name="Schmutz J."/>
            <person name="Jabbour D."/>
            <person name="Luo H."/>
            <person name="Baker S.E."/>
            <person name="Pisabarro A.G."/>
            <person name="Walton J.D."/>
            <person name="Blanchette R.A."/>
            <person name="Henrissat B."/>
            <person name="Martin F."/>
            <person name="Cullen D."/>
            <person name="Hibbett D.S."/>
            <person name="Grigoriev I.V."/>
        </authorList>
    </citation>
    <scope>NUCLEOTIDE SEQUENCE [LARGE SCALE GENOMIC DNA]</scope>
    <source>
        <strain evidence="3">CBS 339.88</strain>
    </source>
</reference>
<organism evidence="2 3">
    <name type="scientific">Galerina marginata (strain CBS 339.88)</name>
    <dbReference type="NCBI Taxonomy" id="685588"/>
    <lineage>
        <taxon>Eukaryota</taxon>
        <taxon>Fungi</taxon>
        <taxon>Dikarya</taxon>
        <taxon>Basidiomycota</taxon>
        <taxon>Agaricomycotina</taxon>
        <taxon>Agaricomycetes</taxon>
        <taxon>Agaricomycetidae</taxon>
        <taxon>Agaricales</taxon>
        <taxon>Agaricineae</taxon>
        <taxon>Strophariaceae</taxon>
        <taxon>Galerina</taxon>
    </lineage>
</organism>
<evidence type="ECO:0000256" key="1">
    <source>
        <dbReference type="SAM" id="MobiDB-lite"/>
    </source>
</evidence>
<protein>
    <submittedName>
        <fullName evidence="2">Uncharacterized protein</fullName>
    </submittedName>
</protein>
<dbReference type="EMBL" id="KL142397">
    <property type="protein sequence ID" value="KDR70408.1"/>
    <property type="molecule type" value="Genomic_DNA"/>
</dbReference>
<evidence type="ECO:0000313" key="3">
    <source>
        <dbReference type="Proteomes" id="UP000027222"/>
    </source>
</evidence>
<dbReference type="AlphaFoldDB" id="A0A067SUG8"/>
<keyword evidence="3" id="KW-1185">Reference proteome</keyword>
<gene>
    <name evidence="2" type="ORF">GALMADRAFT_76087</name>
</gene>
<dbReference type="OrthoDB" id="3365917at2759"/>
<evidence type="ECO:0000313" key="2">
    <source>
        <dbReference type="EMBL" id="KDR70408.1"/>
    </source>
</evidence>
<feature type="region of interest" description="Disordered" evidence="1">
    <location>
        <begin position="55"/>
        <end position="115"/>
    </location>
</feature>
<accession>A0A067SUG8</accession>
<dbReference type="HOGENOM" id="CLU_057147_1_0_1"/>
<dbReference type="Proteomes" id="UP000027222">
    <property type="component" value="Unassembled WGS sequence"/>
</dbReference>
<name>A0A067SUG8_GALM3</name>
<proteinExistence type="predicted"/>